<dbReference type="Gene3D" id="3.30.310.80">
    <property type="entry name" value="Kinase associated domain 1, KA1"/>
    <property type="match status" value="1"/>
</dbReference>
<sequence>MKRDESLRDVREAFASDADEEEEKKQATSSSSSIRPASLNAFDIISRSSSFDLSGLFEGENGRRAEARFATQKPTEAIVSKLEEIARTERFRVEKKDGVVKLEGSHEGGAAGGGGRDLRGHAGAVRGGGEEGGRRHAGVPAILRPGPETFAEGHRVGMANGGSVAAASAAALGASTTVAAIVGSCKA</sequence>
<accession>A0A9E7L137</accession>
<evidence type="ECO:0000313" key="3">
    <source>
        <dbReference type="EMBL" id="URE41978.1"/>
    </source>
</evidence>
<gene>
    <name evidence="3" type="ORF">MUK42_37651</name>
</gene>
<dbReference type="AlphaFoldDB" id="A0A9E7L137"/>
<dbReference type="Proteomes" id="UP001055439">
    <property type="component" value="Chromosome 8"/>
</dbReference>
<feature type="region of interest" description="Disordered" evidence="1">
    <location>
        <begin position="102"/>
        <end position="141"/>
    </location>
</feature>
<dbReference type="Pfam" id="PF03822">
    <property type="entry name" value="NAF"/>
    <property type="match status" value="1"/>
</dbReference>
<dbReference type="GO" id="GO:0007165">
    <property type="term" value="P:signal transduction"/>
    <property type="evidence" value="ECO:0007669"/>
    <property type="project" value="InterPro"/>
</dbReference>
<keyword evidence="3" id="KW-0418">Kinase</keyword>
<protein>
    <submittedName>
        <fullName evidence="3">Cbl-interacting protein kinase</fullName>
    </submittedName>
</protein>
<feature type="domain" description="NAF" evidence="2">
    <location>
        <begin position="34"/>
        <end position="58"/>
    </location>
</feature>
<feature type="compositionally biased region" description="Basic and acidic residues" evidence="1">
    <location>
        <begin position="1"/>
        <end position="14"/>
    </location>
</feature>
<keyword evidence="3" id="KW-0808">Transferase</keyword>
<evidence type="ECO:0000259" key="2">
    <source>
        <dbReference type="PROSITE" id="PS50816"/>
    </source>
</evidence>
<evidence type="ECO:0000313" key="4">
    <source>
        <dbReference type="Proteomes" id="UP001055439"/>
    </source>
</evidence>
<reference evidence="3" key="1">
    <citation type="submission" date="2022-05" db="EMBL/GenBank/DDBJ databases">
        <title>The Musa troglodytarum L. genome provides insights into the mechanism of non-climacteric behaviour and enrichment of carotenoids.</title>
        <authorList>
            <person name="Wang J."/>
        </authorList>
    </citation>
    <scope>NUCLEOTIDE SEQUENCE</scope>
    <source>
        <tissue evidence="3">Leaf</tissue>
    </source>
</reference>
<proteinExistence type="predicted"/>
<keyword evidence="4" id="KW-1185">Reference proteome</keyword>
<dbReference type="GO" id="GO:0016301">
    <property type="term" value="F:kinase activity"/>
    <property type="evidence" value="ECO:0007669"/>
    <property type="project" value="UniProtKB-KW"/>
</dbReference>
<name>A0A9E7L137_9LILI</name>
<dbReference type="PROSITE" id="PS50816">
    <property type="entry name" value="NAF"/>
    <property type="match status" value="1"/>
</dbReference>
<feature type="region of interest" description="Disordered" evidence="1">
    <location>
        <begin position="1"/>
        <end position="38"/>
    </location>
</feature>
<dbReference type="InterPro" id="IPR018451">
    <property type="entry name" value="NAF/FISL_domain"/>
</dbReference>
<dbReference type="EMBL" id="CP097510">
    <property type="protein sequence ID" value="URE41978.1"/>
    <property type="molecule type" value="Genomic_DNA"/>
</dbReference>
<organism evidence="3 4">
    <name type="scientific">Musa troglodytarum</name>
    <name type="common">fe'i banana</name>
    <dbReference type="NCBI Taxonomy" id="320322"/>
    <lineage>
        <taxon>Eukaryota</taxon>
        <taxon>Viridiplantae</taxon>
        <taxon>Streptophyta</taxon>
        <taxon>Embryophyta</taxon>
        <taxon>Tracheophyta</taxon>
        <taxon>Spermatophyta</taxon>
        <taxon>Magnoliopsida</taxon>
        <taxon>Liliopsida</taxon>
        <taxon>Zingiberales</taxon>
        <taxon>Musaceae</taxon>
        <taxon>Musa</taxon>
    </lineage>
</organism>
<dbReference type="CDD" id="cd12195">
    <property type="entry name" value="CIPK_C"/>
    <property type="match status" value="1"/>
</dbReference>
<evidence type="ECO:0000256" key="1">
    <source>
        <dbReference type="SAM" id="MobiDB-lite"/>
    </source>
</evidence>
<dbReference type="InterPro" id="IPR004041">
    <property type="entry name" value="NAF_dom"/>
</dbReference>